<proteinExistence type="predicted"/>
<keyword evidence="2" id="KW-1185">Reference proteome</keyword>
<dbReference type="AlphaFoldDB" id="A0A3M7SP59"/>
<gene>
    <name evidence="1" type="ORF">BpHYR1_025019</name>
</gene>
<evidence type="ECO:0000313" key="1">
    <source>
        <dbReference type="EMBL" id="RNA37308.1"/>
    </source>
</evidence>
<comment type="caution">
    <text evidence="1">The sequence shown here is derived from an EMBL/GenBank/DDBJ whole genome shotgun (WGS) entry which is preliminary data.</text>
</comment>
<sequence length="60" mass="7077">MTCGLSLTVPLSAASLSWNHWNILLLTDVPLDWRYLNTIELELWIYQRSLNNFSKNRIEL</sequence>
<evidence type="ECO:0000313" key="2">
    <source>
        <dbReference type="Proteomes" id="UP000276133"/>
    </source>
</evidence>
<organism evidence="1 2">
    <name type="scientific">Brachionus plicatilis</name>
    <name type="common">Marine rotifer</name>
    <name type="synonym">Brachionus muelleri</name>
    <dbReference type="NCBI Taxonomy" id="10195"/>
    <lineage>
        <taxon>Eukaryota</taxon>
        <taxon>Metazoa</taxon>
        <taxon>Spiralia</taxon>
        <taxon>Gnathifera</taxon>
        <taxon>Rotifera</taxon>
        <taxon>Eurotatoria</taxon>
        <taxon>Monogononta</taxon>
        <taxon>Pseudotrocha</taxon>
        <taxon>Ploima</taxon>
        <taxon>Brachionidae</taxon>
        <taxon>Brachionus</taxon>
    </lineage>
</organism>
<dbReference type="EMBL" id="REGN01001063">
    <property type="protein sequence ID" value="RNA37308.1"/>
    <property type="molecule type" value="Genomic_DNA"/>
</dbReference>
<name>A0A3M7SP59_BRAPC</name>
<dbReference type="Proteomes" id="UP000276133">
    <property type="component" value="Unassembled WGS sequence"/>
</dbReference>
<protein>
    <submittedName>
        <fullName evidence="1">Uncharacterized protein</fullName>
    </submittedName>
</protein>
<accession>A0A3M7SP59</accession>
<reference evidence="1 2" key="1">
    <citation type="journal article" date="2018" name="Sci. Rep.">
        <title>Genomic signatures of local adaptation to the degree of environmental predictability in rotifers.</title>
        <authorList>
            <person name="Franch-Gras L."/>
            <person name="Hahn C."/>
            <person name="Garcia-Roger E.M."/>
            <person name="Carmona M.J."/>
            <person name="Serra M."/>
            <person name="Gomez A."/>
        </authorList>
    </citation>
    <scope>NUCLEOTIDE SEQUENCE [LARGE SCALE GENOMIC DNA]</scope>
    <source>
        <strain evidence="1">HYR1</strain>
    </source>
</reference>